<dbReference type="GeneID" id="5488216"/>
<accession>A7EP66</accession>
<dbReference type="InParanoid" id="A7EP66"/>
<evidence type="ECO:0000313" key="2">
    <source>
        <dbReference type="EMBL" id="EDO04632.1"/>
    </source>
</evidence>
<evidence type="ECO:0000313" key="3">
    <source>
        <dbReference type="Proteomes" id="UP000001312"/>
    </source>
</evidence>
<dbReference type="AlphaFoldDB" id="A7EP66"/>
<dbReference type="KEGG" id="ssl:SS1G_07115"/>
<name>A7EP66_SCLS1</name>
<organism evidence="2 3">
    <name type="scientific">Sclerotinia sclerotiorum (strain ATCC 18683 / 1980 / Ss-1)</name>
    <name type="common">White mold</name>
    <name type="synonym">Whetzelinia sclerotiorum</name>
    <dbReference type="NCBI Taxonomy" id="665079"/>
    <lineage>
        <taxon>Eukaryota</taxon>
        <taxon>Fungi</taxon>
        <taxon>Dikarya</taxon>
        <taxon>Ascomycota</taxon>
        <taxon>Pezizomycotina</taxon>
        <taxon>Leotiomycetes</taxon>
        <taxon>Helotiales</taxon>
        <taxon>Sclerotiniaceae</taxon>
        <taxon>Sclerotinia</taxon>
    </lineage>
</organism>
<dbReference type="HOGENOM" id="CLU_2997847_0_0_1"/>
<evidence type="ECO:0000256" key="1">
    <source>
        <dbReference type="SAM" id="MobiDB-lite"/>
    </source>
</evidence>
<dbReference type="Proteomes" id="UP000001312">
    <property type="component" value="Unassembled WGS sequence"/>
</dbReference>
<sequence>MTEGREGRNLDGSTGTGPGHTRLGRGSARFRSGDESSWVRGEKYERVNELNKKDMIG</sequence>
<reference evidence="3" key="1">
    <citation type="journal article" date="2011" name="PLoS Genet.">
        <title>Genomic analysis of the necrotrophic fungal pathogens Sclerotinia sclerotiorum and Botrytis cinerea.</title>
        <authorList>
            <person name="Amselem J."/>
            <person name="Cuomo C.A."/>
            <person name="van Kan J.A."/>
            <person name="Viaud M."/>
            <person name="Benito E.P."/>
            <person name="Couloux A."/>
            <person name="Coutinho P.M."/>
            <person name="de Vries R.P."/>
            <person name="Dyer P.S."/>
            <person name="Fillinger S."/>
            <person name="Fournier E."/>
            <person name="Gout L."/>
            <person name="Hahn M."/>
            <person name="Kohn L."/>
            <person name="Lapalu N."/>
            <person name="Plummer K.M."/>
            <person name="Pradier J.M."/>
            <person name="Quevillon E."/>
            <person name="Sharon A."/>
            <person name="Simon A."/>
            <person name="ten Have A."/>
            <person name="Tudzynski B."/>
            <person name="Tudzynski P."/>
            <person name="Wincker P."/>
            <person name="Andrew M."/>
            <person name="Anthouard V."/>
            <person name="Beever R.E."/>
            <person name="Beffa R."/>
            <person name="Benoit I."/>
            <person name="Bouzid O."/>
            <person name="Brault B."/>
            <person name="Chen Z."/>
            <person name="Choquer M."/>
            <person name="Collemare J."/>
            <person name="Cotton P."/>
            <person name="Danchin E.G."/>
            <person name="Da Silva C."/>
            <person name="Gautier A."/>
            <person name="Giraud C."/>
            <person name="Giraud T."/>
            <person name="Gonzalez C."/>
            <person name="Grossetete S."/>
            <person name="Guldener U."/>
            <person name="Henrissat B."/>
            <person name="Howlett B.J."/>
            <person name="Kodira C."/>
            <person name="Kretschmer M."/>
            <person name="Lappartient A."/>
            <person name="Leroch M."/>
            <person name="Levis C."/>
            <person name="Mauceli E."/>
            <person name="Neuveglise C."/>
            <person name="Oeser B."/>
            <person name="Pearson M."/>
            <person name="Poulain J."/>
            <person name="Poussereau N."/>
            <person name="Quesneville H."/>
            <person name="Rascle C."/>
            <person name="Schumacher J."/>
            <person name="Segurens B."/>
            <person name="Sexton A."/>
            <person name="Silva E."/>
            <person name="Sirven C."/>
            <person name="Soanes D.M."/>
            <person name="Talbot N.J."/>
            <person name="Templeton M."/>
            <person name="Yandava C."/>
            <person name="Yarden O."/>
            <person name="Zeng Q."/>
            <person name="Rollins J.A."/>
            <person name="Lebrun M.H."/>
            <person name="Dickman M."/>
        </authorList>
    </citation>
    <scope>NUCLEOTIDE SEQUENCE [LARGE SCALE GENOMIC DNA]</scope>
    <source>
        <strain evidence="3">ATCC 18683 / 1980 / Ss-1</strain>
    </source>
</reference>
<dbReference type="RefSeq" id="XP_001591669.1">
    <property type="nucleotide sequence ID" value="XM_001591619.1"/>
</dbReference>
<dbReference type="EMBL" id="CH476629">
    <property type="protein sequence ID" value="EDO04632.1"/>
    <property type="molecule type" value="Genomic_DNA"/>
</dbReference>
<gene>
    <name evidence="2" type="ORF">SS1G_07115</name>
</gene>
<protein>
    <submittedName>
        <fullName evidence="2">Uncharacterized protein</fullName>
    </submittedName>
</protein>
<keyword evidence="3" id="KW-1185">Reference proteome</keyword>
<proteinExistence type="predicted"/>
<feature type="region of interest" description="Disordered" evidence="1">
    <location>
        <begin position="1"/>
        <end position="40"/>
    </location>
</feature>